<protein>
    <submittedName>
        <fullName evidence="2">Uncharacterized protein</fullName>
    </submittedName>
</protein>
<sequence length="130" mass="14288">MGSIEREGKVSPKVMERYWRGQPQAQTHSFPPHHVQQPPPPPSVRWLSHLFCFFLASTVTLVPPDDSDHPQGPTGSSLPANWLIGAITQMNVTGARAASFHLDSGSPRSPSLWLQTSTAGPTTDNYPTRY</sequence>
<evidence type="ECO:0000313" key="3">
    <source>
        <dbReference type="Proteomes" id="UP000253845"/>
    </source>
</evidence>
<evidence type="ECO:0000313" key="2">
    <source>
        <dbReference type="EMBL" id="RDH23684.1"/>
    </source>
</evidence>
<dbReference type="Proteomes" id="UP000253845">
    <property type="component" value="Unassembled WGS sequence"/>
</dbReference>
<name>A0A370C781_ASPNG</name>
<feature type="region of interest" description="Disordered" evidence="1">
    <location>
        <begin position="21"/>
        <end position="41"/>
    </location>
</feature>
<gene>
    <name evidence="2" type="ORF">M747DRAFT_155236</name>
</gene>
<evidence type="ECO:0000256" key="1">
    <source>
        <dbReference type="SAM" id="MobiDB-lite"/>
    </source>
</evidence>
<organism evidence="2 3">
    <name type="scientific">Aspergillus niger ATCC 13496</name>
    <dbReference type="NCBI Taxonomy" id="1353008"/>
    <lineage>
        <taxon>Eukaryota</taxon>
        <taxon>Fungi</taxon>
        <taxon>Dikarya</taxon>
        <taxon>Ascomycota</taxon>
        <taxon>Pezizomycotina</taxon>
        <taxon>Eurotiomycetes</taxon>
        <taxon>Eurotiomycetidae</taxon>
        <taxon>Eurotiales</taxon>
        <taxon>Aspergillaceae</taxon>
        <taxon>Aspergillus</taxon>
        <taxon>Aspergillus subgen. Circumdati</taxon>
    </lineage>
</organism>
<proteinExistence type="predicted"/>
<dbReference type="VEuPathDB" id="FungiDB:M747DRAFT_155236"/>
<dbReference type="AlphaFoldDB" id="A0A370C781"/>
<feature type="region of interest" description="Disordered" evidence="1">
    <location>
        <begin position="101"/>
        <end position="130"/>
    </location>
</feature>
<accession>A0A370C781</accession>
<dbReference type="EMBL" id="KZ851904">
    <property type="protein sequence ID" value="RDH23684.1"/>
    <property type="molecule type" value="Genomic_DNA"/>
</dbReference>
<feature type="compositionally biased region" description="Polar residues" evidence="1">
    <location>
        <begin position="106"/>
        <end position="130"/>
    </location>
</feature>
<reference evidence="2 3" key="1">
    <citation type="submission" date="2018-07" db="EMBL/GenBank/DDBJ databases">
        <title>Section-level genome sequencing of Aspergillus section Nigri to investigate inter- and intra-species variation.</title>
        <authorList>
            <consortium name="DOE Joint Genome Institute"/>
            <person name="Vesth T.C."/>
            <person name="Nybo J.L."/>
            <person name="Theobald S."/>
            <person name="Frisvad J.C."/>
            <person name="Larsen T.O."/>
            <person name="Nielsen K.F."/>
            <person name="Hoof J.B."/>
            <person name="Brandl J."/>
            <person name="Salamov A."/>
            <person name="Riley R."/>
            <person name="Gladden J.M."/>
            <person name="Phatale P."/>
            <person name="Nielsen M.T."/>
            <person name="Lyhne E.K."/>
            <person name="Kogle M.E."/>
            <person name="Strasser K."/>
            <person name="McDonnell E."/>
            <person name="Barry K."/>
            <person name="Clum A."/>
            <person name="Chen C."/>
            <person name="Nolan M."/>
            <person name="Sandor L."/>
            <person name="Kuo A."/>
            <person name="Lipzen A."/>
            <person name="Hainaut M."/>
            <person name="Drula E."/>
            <person name="Tsang A."/>
            <person name="Magnuson J.K."/>
            <person name="Henrissat B."/>
            <person name="Wiebenga A."/>
            <person name="Simmons B.A."/>
            <person name="Makela M.R."/>
            <person name="De vries R.P."/>
            <person name="Grigoriev I.V."/>
            <person name="Mortensen U.H."/>
            <person name="Baker S.E."/>
            <person name="Andersen M.R."/>
        </authorList>
    </citation>
    <scope>NUCLEOTIDE SEQUENCE [LARGE SCALE GENOMIC DNA]</scope>
    <source>
        <strain evidence="2 3">ATCC 13496</strain>
    </source>
</reference>